<reference evidence="1" key="2">
    <citation type="submission" date="2020-06" db="EMBL/GenBank/DDBJ databases">
        <title>Helianthus annuus Genome sequencing and assembly Release 2.</title>
        <authorList>
            <person name="Gouzy J."/>
            <person name="Langlade N."/>
            <person name="Munos S."/>
        </authorList>
    </citation>
    <scope>NUCLEOTIDE SEQUENCE</scope>
    <source>
        <tissue evidence="1">Leaves</tissue>
    </source>
</reference>
<sequence length="58" mass="6639">MGEGFDATEEKTVECTYCSWLGFTWFVERTHLIPRCGCYPCHSPSRVKPPLLFITAEP</sequence>
<accession>A0A9K3IC40</accession>
<comment type="caution">
    <text evidence="1">The sequence shown here is derived from an EMBL/GenBank/DDBJ whole genome shotgun (WGS) entry which is preliminary data.</text>
</comment>
<gene>
    <name evidence="1" type="ORF">HanXRQr2_Chr08g0324021</name>
</gene>
<dbReference type="EMBL" id="MNCJ02000323">
    <property type="protein sequence ID" value="KAF5794072.1"/>
    <property type="molecule type" value="Genomic_DNA"/>
</dbReference>
<evidence type="ECO:0000313" key="1">
    <source>
        <dbReference type="EMBL" id="KAF5794072.1"/>
    </source>
</evidence>
<organism evidence="1 2">
    <name type="scientific">Helianthus annuus</name>
    <name type="common">Common sunflower</name>
    <dbReference type="NCBI Taxonomy" id="4232"/>
    <lineage>
        <taxon>Eukaryota</taxon>
        <taxon>Viridiplantae</taxon>
        <taxon>Streptophyta</taxon>
        <taxon>Embryophyta</taxon>
        <taxon>Tracheophyta</taxon>
        <taxon>Spermatophyta</taxon>
        <taxon>Magnoliopsida</taxon>
        <taxon>eudicotyledons</taxon>
        <taxon>Gunneridae</taxon>
        <taxon>Pentapetalae</taxon>
        <taxon>asterids</taxon>
        <taxon>campanulids</taxon>
        <taxon>Asterales</taxon>
        <taxon>Asteraceae</taxon>
        <taxon>Asteroideae</taxon>
        <taxon>Heliantheae alliance</taxon>
        <taxon>Heliantheae</taxon>
        <taxon>Helianthus</taxon>
    </lineage>
</organism>
<protein>
    <submittedName>
        <fullName evidence="1">Uncharacterized protein</fullName>
    </submittedName>
</protein>
<dbReference type="Proteomes" id="UP000215914">
    <property type="component" value="Unassembled WGS sequence"/>
</dbReference>
<keyword evidence="2" id="KW-1185">Reference proteome</keyword>
<dbReference type="AlphaFoldDB" id="A0A9K3IC40"/>
<reference evidence="1" key="1">
    <citation type="journal article" date="2017" name="Nature">
        <title>The sunflower genome provides insights into oil metabolism, flowering and Asterid evolution.</title>
        <authorList>
            <person name="Badouin H."/>
            <person name="Gouzy J."/>
            <person name="Grassa C.J."/>
            <person name="Murat F."/>
            <person name="Staton S.E."/>
            <person name="Cottret L."/>
            <person name="Lelandais-Briere C."/>
            <person name="Owens G.L."/>
            <person name="Carrere S."/>
            <person name="Mayjonade B."/>
            <person name="Legrand L."/>
            <person name="Gill N."/>
            <person name="Kane N.C."/>
            <person name="Bowers J.E."/>
            <person name="Hubner S."/>
            <person name="Bellec A."/>
            <person name="Berard A."/>
            <person name="Berges H."/>
            <person name="Blanchet N."/>
            <person name="Boniface M.C."/>
            <person name="Brunel D."/>
            <person name="Catrice O."/>
            <person name="Chaidir N."/>
            <person name="Claudel C."/>
            <person name="Donnadieu C."/>
            <person name="Faraut T."/>
            <person name="Fievet G."/>
            <person name="Helmstetter N."/>
            <person name="King M."/>
            <person name="Knapp S.J."/>
            <person name="Lai Z."/>
            <person name="Le Paslier M.C."/>
            <person name="Lippi Y."/>
            <person name="Lorenzon L."/>
            <person name="Mandel J.R."/>
            <person name="Marage G."/>
            <person name="Marchand G."/>
            <person name="Marquand E."/>
            <person name="Bret-Mestries E."/>
            <person name="Morien E."/>
            <person name="Nambeesan S."/>
            <person name="Nguyen T."/>
            <person name="Pegot-Espagnet P."/>
            <person name="Pouilly N."/>
            <person name="Raftis F."/>
            <person name="Sallet E."/>
            <person name="Schiex T."/>
            <person name="Thomas J."/>
            <person name="Vandecasteele C."/>
            <person name="Vares D."/>
            <person name="Vear F."/>
            <person name="Vautrin S."/>
            <person name="Crespi M."/>
            <person name="Mangin B."/>
            <person name="Burke J.M."/>
            <person name="Salse J."/>
            <person name="Munos S."/>
            <person name="Vincourt P."/>
            <person name="Rieseberg L.H."/>
            <person name="Langlade N.B."/>
        </authorList>
    </citation>
    <scope>NUCLEOTIDE SEQUENCE</scope>
    <source>
        <tissue evidence="1">Leaves</tissue>
    </source>
</reference>
<name>A0A9K3IC40_HELAN</name>
<dbReference type="Gramene" id="mRNA:HanXRQr2_Chr08g0324021">
    <property type="protein sequence ID" value="CDS:HanXRQr2_Chr08g0324021.1"/>
    <property type="gene ID" value="HanXRQr2_Chr08g0324021"/>
</dbReference>
<proteinExistence type="predicted"/>
<evidence type="ECO:0000313" key="2">
    <source>
        <dbReference type="Proteomes" id="UP000215914"/>
    </source>
</evidence>